<evidence type="ECO:0000259" key="14">
    <source>
        <dbReference type="PROSITE" id="PS51387"/>
    </source>
</evidence>
<dbReference type="GO" id="GO:0071949">
    <property type="term" value="F:FAD binding"/>
    <property type="evidence" value="ECO:0007669"/>
    <property type="project" value="InterPro"/>
</dbReference>
<dbReference type="SUPFAM" id="SSF46548">
    <property type="entry name" value="alpha-helical ferredoxin"/>
    <property type="match status" value="1"/>
</dbReference>
<evidence type="ECO:0000259" key="13">
    <source>
        <dbReference type="PROSITE" id="PS51379"/>
    </source>
</evidence>
<dbReference type="GO" id="GO:0004458">
    <property type="term" value="F:D-lactate dehydrogenase (cytochrome) activity"/>
    <property type="evidence" value="ECO:0007669"/>
    <property type="project" value="TreeGrafter"/>
</dbReference>
<evidence type="ECO:0000256" key="5">
    <source>
        <dbReference type="ARBA" id="ARBA00022827"/>
    </source>
</evidence>
<dbReference type="Gene3D" id="1.10.45.10">
    <property type="entry name" value="Vanillyl-alcohol Oxidase, Chain A, domain 4"/>
    <property type="match status" value="1"/>
</dbReference>
<dbReference type="Gene3D" id="1.10.1060.10">
    <property type="entry name" value="Alpha-helical ferredoxin"/>
    <property type="match status" value="1"/>
</dbReference>
<keyword evidence="2" id="KW-0004">4Fe-4S</keyword>
<comment type="catalytic activity">
    <reaction evidence="10">
        <text>(R)-2-hydroxyglutarate + A = 2-oxoglutarate + AH2</text>
        <dbReference type="Rhea" id="RHEA:38295"/>
        <dbReference type="ChEBI" id="CHEBI:13193"/>
        <dbReference type="ChEBI" id="CHEBI:15801"/>
        <dbReference type="ChEBI" id="CHEBI:16810"/>
        <dbReference type="ChEBI" id="CHEBI:17499"/>
        <dbReference type="EC" id="1.1.99.39"/>
    </reaction>
    <physiologicalReaction direction="left-to-right" evidence="10">
        <dbReference type="Rhea" id="RHEA:38296"/>
    </physiologicalReaction>
</comment>
<keyword evidence="6" id="KW-0560">Oxidoreductase</keyword>
<keyword evidence="16" id="KW-1185">Reference proteome</keyword>
<dbReference type="Gene3D" id="3.30.465.10">
    <property type="match status" value="1"/>
</dbReference>
<comment type="similarity">
    <text evidence="11">In the N-terminal section; belongs to the FAD-binding oxidoreductase/transferase type 4 family.</text>
</comment>
<dbReference type="Pfam" id="PF13183">
    <property type="entry name" value="Fer4_8"/>
    <property type="match status" value="1"/>
</dbReference>
<dbReference type="Proteomes" id="UP000632498">
    <property type="component" value="Unassembled WGS sequence"/>
</dbReference>
<dbReference type="Pfam" id="PF01565">
    <property type="entry name" value="FAD_binding_4"/>
    <property type="match status" value="1"/>
</dbReference>
<comment type="caution">
    <text evidence="15">The sequence shown here is derived from an EMBL/GenBank/DDBJ whole genome shotgun (WGS) entry which is preliminary data.</text>
</comment>
<evidence type="ECO:0000256" key="3">
    <source>
        <dbReference type="ARBA" id="ARBA00022630"/>
    </source>
</evidence>
<dbReference type="InterPro" id="IPR017900">
    <property type="entry name" value="4Fe4S_Fe_S_CS"/>
</dbReference>
<keyword evidence="3" id="KW-0285">Flavoprotein</keyword>
<proteinExistence type="inferred from homology"/>
<keyword evidence="4" id="KW-0479">Metal-binding</keyword>
<reference evidence="15" key="2">
    <citation type="submission" date="2020-09" db="EMBL/GenBank/DDBJ databases">
        <authorList>
            <person name="Sun Q."/>
            <person name="Zhou Y."/>
        </authorList>
    </citation>
    <scope>NUCLEOTIDE SEQUENCE</scope>
    <source>
        <strain evidence="15">CGMCC 1.15254</strain>
    </source>
</reference>
<name>A0A917C4I1_9PROT</name>
<dbReference type="FunFam" id="3.30.70.2740:FF:000003">
    <property type="entry name" value="Oxidoreductase, FAD-binding, putative"/>
    <property type="match status" value="1"/>
</dbReference>
<dbReference type="PANTHER" id="PTHR11748:SF119">
    <property type="entry name" value="D-2-HYDROXYGLUTARATE DEHYDROGENASE"/>
    <property type="match status" value="1"/>
</dbReference>
<dbReference type="GO" id="GO:0008720">
    <property type="term" value="F:D-lactate dehydrogenase (NAD+) activity"/>
    <property type="evidence" value="ECO:0007669"/>
    <property type="project" value="TreeGrafter"/>
</dbReference>
<dbReference type="InterPro" id="IPR016169">
    <property type="entry name" value="FAD-bd_PCMH_sub2"/>
</dbReference>
<dbReference type="PROSITE" id="PS00198">
    <property type="entry name" value="4FE4S_FER_1"/>
    <property type="match status" value="1"/>
</dbReference>
<dbReference type="InterPro" id="IPR004113">
    <property type="entry name" value="FAD-bd_oxidored_4_C"/>
</dbReference>
<dbReference type="EMBL" id="BMHV01000023">
    <property type="protein sequence ID" value="GGF71973.1"/>
    <property type="molecule type" value="Genomic_DNA"/>
</dbReference>
<keyword evidence="7" id="KW-0408">Iron</keyword>
<dbReference type="GO" id="GO:1903457">
    <property type="term" value="P:lactate catabolic process"/>
    <property type="evidence" value="ECO:0007669"/>
    <property type="project" value="TreeGrafter"/>
</dbReference>
<dbReference type="InterPro" id="IPR017896">
    <property type="entry name" value="4Fe4S_Fe-S-bd"/>
</dbReference>
<evidence type="ECO:0000256" key="6">
    <source>
        <dbReference type="ARBA" id="ARBA00023002"/>
    </source>
</evidence>
<evidence type="ECO:0000256" key="12">
    <source>
        <dbReference type="ARBA" id="ARBA00067680"/>
    </source>
</evidence>
<evidence type="ECO:0000256" key="1">
    <source>
        <dbReference type="ARBA" id="ARBA00001974"/>
    </source>
</evidence>
<evidence type="ECO:0000256" key="8">
    <source>
        <dbReference type="ARBA" id="ARBA00023014"/>
    </source>
</evidence>
<evidence type="ECO:0000256" key="9">
    <source>
        <dbReference type="ARBA" id="ARBA00039003"/>
    </source>
</evidence>
<reference evidence="15" key="1">
    <citation type="journal article" date="2014" name="Int. J. Syst. Evol. Microbiol.">
        <title>Complete genome sequence of Corynebacterium casei LMG S-19264T (=DSM 44701T), isolated from a smear-ripened cheese.</title>
        <authorList>
            <consortium name="US DOE Joint Genome Institute (JGI-PGF)"/>
            <person name="Walter F."/>
            <person name="Albersmeier A."/>
            <person name="Kalinowski J."/>
            <person name="Ruckert C."/>
        </authorList>
    </citation>
    <scope>NUCLEOTIDE SEQUENCE</scope>
    <source>
        <strain evidence="15">CGMCC 1.15254</strain>
    </source>
</reference>
<dbReference type="InterPro" id="IPR016166">
    <property type="entry name" value="FAD-bd_PCMH"/>
</dbReference>
<sequence length="1000" mass="111050">MMLPVLTPARGLDDVTLRFLKALEKTSFKGEIHADYPTRLLSATDNSVYQVMPQAVVYPACEGDLNVIAELGAHDDFRGISFAPRGGGTGTNGQSLNKGVVVDISKHMNNIIAFDEEKKLVTVQPGVVLDQLNAFLKEKGYFFPPAVSTSSRATLAGMTGTDASGKGSRIYGKTSDYIEEMDVVLSGGQSWTSRPLNADEMTEVMARHDIVGHIHRQAYESIIENEELIEQTFPKMNRGLTGYNLQHALDNNGTFNLSYLLAGSEGSLCFTQKLTFRVIPLPKNKGLVTVRYKTFNEALEGVQLILKADPAAVEVVDDKIMMLAQDDIIWTQVGDMLGGVAGEPPVMGMNFVEFVGNSQGEVDAQIAKLEKILDEASELEGQATGWRATSDGAQISALWEMRKKSVGLLGALQGKRRAIPFVEDTAVPPENLAPYIREFRSLLDSHGVDYGMFGHADVGCLHVRPTLDLTDLMDEPKLREISDGVADLTKKYGGLLWGEHGKGFRGEYSPKFFGPKLYDELRKIKAAFDPYNLFNPGKIATPYTMADVALTAIDEAVLRGQIDRTLDEKLKEAYPKATLCNGNGACFTWDAFDPMCPSYKATRDRVQSPKGRAGLLREWLRLRTEADKSDTPNALAEGKDFNIDVYEAMKTCLSCKTCATQCPVKVDIPEMKAQFLQAYHERYSRPKRDWLVARLEKLAPITQKFATLTNLGQSLPPVKAFMRHGFGLIDLPKVCRNTVQAGLKQRGAPAFDLDAMRALSTKEKARSVVLLQDTFTTHYDVDVVLAHYDLLAKLGYSVYVAPYRPNGKPLHVKGFLKEFDQLAADNDDYYLHIATCGIDMVGIEAAVTLMFRQEYNQRLANRPDYTVFQFHEWLHAQMIAGHWQVPAHMPEGEFALFAHCTEKTSLPETPKQWNEIFKTFNQSLQIESTGCCGMSGMFGHEADNEEMSKKLYDMSWKDKAAKAGPGQMLATGFSCRCQTKRYGDFKPKHPVEALVQLLKG</sequence>
<dbReference type="InterPro" id="IPR009051">
    <property type="entry name" value="Helical_ferredxn"/>
</dbReference>
<dbReference type="InterPro" id="IPR036318">
    <property type="entry name" value="FAD-bd_PCMH-like_sf"/>
</dbReference>
<feature type="domain" description="4Fe-4S ferredoxin-type" evidence="13">
    <location>
        <begin position="639"/>
        <end position="674"/>
    </location>
</feature>
<evidence type="ECO:0000313" key="15">
    <source>
        <dbReference type="EMBL" id="GGF71973.1"/>
    </source>
</evidence>
<dbReference type="GO" id="GO:0046872">
    <property type="term" value="F:metal ion binding"/>
    <property type="evidence" value="ECO:0007669"/>
    <property type="project" value="UniProtKB-KW"/>
</dbReference>
<dbReference type="InterPro" id="IPR016171">
    <property type="entry name" value="Vanillyl_alc_oxidase_C-sub2"/>
</dbReference>
<evidence type="ECO:0000313" key="16">
    <source>
        <dbReference type="Proteomes" id="UP000632498"/>
    </source>
</evidence>
<gene>
    <name evidence="15" type="ORF">GCM10011332_27400</name>
</gene>
<dbReference type="AlphaFoldDB" id="A0A917C4I1"/>
<dbReference type="SUPFAM" id="SSF55103">
    <property type="entry name" value="FAD-linked oxidases, C-terminal domain"/>
    <property type="match status" value="1"/>
</dbReference>
<dbReference type="PANTHER" id="PTHR11748">
    <property type="entry name" value="D-LACTATE DEHYDROGENASE"/>
    <property type="match status" value="1"/>
</dbReference>
<evidence type="ECO:0000256" key="10">
    <source>
        <dbReference type="ARBA" id="ARBA00051291"/>
    </source>
</evidence>
<dbReference type="PROSITE" id="PS51379">
    <property type="entry name" value="4FE4S_FER_2"/>
    <property type="match status" value="1"/>
</dbReference>
<evidence type="ECO:0000256" key="7">
    <source>
        <dbReference type="ARBA" id="ARBA00023004"/>
    </source>
</evidence>
<evidence type="ECO:0000256" key="4">
    <source>
        <dbReference type="ARBA" id="ARBA00022723"/>
    </source>
</evidence>
<evidence type="ECO:0000256" key="11">
    <source>
        <dbReference type="ARBA" id="ARBA00060924"/>
    </source>
</evidence>
<dbReference type="SUPFAM" id="SSF56176">
    <property type="entry name" value="FAD-binding/transporter-associated domain-like"/>
    <property type="match status" value="1"/>
</dbReference>
<dbReference type="EC" id="1.1.99.39" evidence="9"/>
<dbReference type="PROSITE" id="PS51387">
    <property type="entry name" value="FAD_PCMH"/>
    <property type="match status" value="1"/>
</dbReference>
<protein>
    <recommendedName>
        <fullName evidence="12">D-2-hydroxyglutarate dehydrogenase</fullName>
        <ecNumber evidence="9">1.1.99.39</ecNumber>
    </recommendedName>
</protein>
<dbReference type="GO" id="GO:0051539">
    <property type="term" value="F:4 iron, 4 sulfur cluster binding"/>
    <property type="evidence" value="ECO:0007669"/>
    <property type="project" value="UniProtKB-KW"/>
</dbReference>
<dbReference type="InterPro" id="IPR016164">
    <property type="entry name" value="FAD-linked_Oxase-like_C"/>
</dbReference>
<organism evidence="15 16">
    <name type="scientific">Terasakiella brassicae</name>
    <dbReference type="NCBI Taxonomy" id="1634917"/>
    <lineage>
        <taxon>Bacteria</taxon>
        <taxon>Pseudomonadati</taxon>
        <taxon>Pseudomonadota</taxon>
        <taxon>Alphaproteobacteria</taxon>
        <taxon>Rhodospirillales</taxon>
        <taxon>Terasakiellaceae</taxon>
        <taxon>Terasakiella</taxon>
    </lineage>
</organism>
<dbReference type="Pfam" id="PF02913">
    <property type="entry name" value="FAD-oxidase_C"/>
    <property type="match status" value="1"/>
</dbReference>
<dbReference type="Gene3D" id="3.30.70.2740">
    <property type="match status" value="1"/>
</dbReference>
<keyword evidence="5" id="KW-0274">FAD</keyword>
<dbReference type="GO" id="GO:0051990">
    <property type="term" value="F:(R)-2-hydroxyglutarate dehydrogenase activity"/>
    <property type="evidence" value="ECO:0007669"/>
    <property type="project" value="UniProtKB-EC"/>
</dbReference>
<accession>A0A917C4I1</accession>
<comment type="cofactor">
    <cofactor evidence="1">
        <name>FAD</name>
        <dbReference type="ChEBI" id="CHEBI:57692"/>
    </cofactor>
</comment>
<evidence type="ECO:0000256" key="2">
    <source>
        <dbReference type="ARBA" id="ARBA00022485"/>
    </source>
</evidence>
<feature type="domain" description="FAD-binding PCMH-type" evidence="14">
    <location>
        <begin position="49"/>
        <end position="281"/>
    </location>
</feature>
<keyword evidence="8" id="KW-0411">Iron-sulfur</keyword>
<dbReference type="RefSeq" id="WP_188666267.1">
    <property type="nucleotide sequence ID" value="NZ_BMHV01000023.1"/>
</dbReference>
<dbReference type="InterPro" id="IPR006094">
    <property type="entry name" value="Oxid_FAD_bind_N"/>
</dbReference>